<name>A0ABU6WSW5_9FABA</name>
<evidence type="ECO:0008006" key="3">
    <source>
        <dbReference type="Google" id="ProtNLM"/>
    </source>
</evidence>
<organism evidence="1 2">
    <name type="scientific">Stylosanthes scabra</name>
    <dbReference type="NCBI Taxonomy" id="79078"/>
    <lineage>
        <taxon>Eukaryota</taxon>
        <taxon>Viridiplantae</taxon>
        <taxon>Streptophyta</taxon>
        <taxon>Embryophyta</taxon>
        <taxon>Tracheophyta</taxon>
        <taxon>Spermatophyta</taxon>
        <taxon>Magnoliopsida</taxon>
        <taxon>eudicotyledons</taxon>
        <taxon>Gunneridae</taxon>
        <taxon>Pentapetalae</taxon>
        <taxon>rosids</taxon>
        <taxon>fabids</taxon>
        <taxon>Fabales</taxon>
        <taxon>Fabaceae</taxon>
        <taxon>Papilionoideae</taxon>
        <taxon>50 kb inversion clade</taxon>
        <taxon>dalbergioids sensu lato</taxon>
        <taxon>Dalbergieae</taxon>
        <taxon>Pterocarpus clade</taxon>
        <taxon>Stylosanthes</taxon>
    </lineage>
</organism>
<evidence type="ECO:0000313" key="1">
    <source>
        <dbReference type="EMBL" id="MED6188484.1"/>
    </source>
</evidence>
<keyword evidence="2" id="KW-1185">Reference proteome</keyword>
<evidence type="ECO:0000313" key="2">
    <source>
        <dbReference type="Proteomes" id="UP001341840"/>
    </source>
</evidence>
<comment type="caution">
    <text evidence="1">The sequence shown here is derived from an EMBL/GenBank/DDBJ whole genome shotgun (WGS) entry which is preliminary data.</text>
</comment>
<sequence length="118" mass="12560">MVSDFMINGPKSVWCGCKEVVSGCKMWNRVVAAAAAEQCPHGTLAPKNLLSCLKEISNHIALVSFSSDDSNTARQAATVAVAVAVVLEMLRMQEKAHETGVVATDMITVTESTAMPYS</sequence>
<proteinExistence type="predicted"/>
<accession>A0ABU6WSW5</accession>
<dbReference type="EMBL" id="JASCZI010182721">
    <property type="protein sequence ID" value="MED6188484.1"/>
    <property type="molecule type" value="Genomic_DNA"/>
</dbReference>
<gene>
    <name evidence="1" type="ORF">PIB30_086388</name>
</gene>
<protein>
    <recommendedName>
        <fullName evidence="3">VAN3-binding protein-like auxin canalisation domain-containing protein</fullName>
    </recommendedName>
</protein>
<reference evidence="1 2" key="1">
    <citation type="journal article" date="2023" name="Plants (Basel)">
        <title>Bridging the Gap: Combining Genomics and Transcriptomics Approaches to Understand Stylosanthes scabra, an Orphan Legume from the Brazilian Caatinga.</title>
        <authorList>
            <person name="Ferreira-Neto J.R.C."/>
            <person name="da Silva M.D."/>
            <person name="Binneck E."/>
            <person name="de Melo N.F."/>
            <person name="da Silva R.H."/>
            <person name="de Melo A.L.T.M."/>
            <person name="Pandolfi V."/>
            <person name="Bustamante F.O."/>
            <person name="Brasileiro-Vidal A.C."/>
            <person name="Benko-Iseppon A.M."/>
        </authorList>
    </citation>
    <scope>NUCLEOTIDE SEQUENCE [LARGE SCALE GENOMIC DNA]</scope>
    <source>
        <tissue evidence="1">Leaves</tissue>
    </source>
</reference>
<dbReference type="Proteomes" id="UP001341840">
    <property type="component" value="Unassembled WGS sequence"/>
</dbReference>